<organism evidence="1 2">
    <name type="scientific">Hypoxylon rubiginosum</name>
    <dbReference type="NCBI Taxonomy" id="110542"/>
    <lineage>
        <taxon>Eukaryota</taxon>
        <taxon>Fungi</taxon>
        <taxon>Dikarya</taxon>
        <taxon>Ascomycota</taxon>
        <taxon>Pezizomycotina</taxon>
        <taxon>Sordariomycetes</taxon>
        <taxon>Xylariomycetidae</taxon>
        <taxon>Xylariales</taxon>
        <taxon>Hypoxylaceae</taxon>
        <taxon>Hypoxylon</taxon>
    </lineage>
</organism>
<accession>A0ACB9YMM5</accession>
<sequence>MVPLIEVKDNHVYLVHSTFRVFLLETFDQTTPKEDTPRGELAQDECTSGDQHYAILVRCLEYMEIFAKHSSAPTIYKDGIQCCLPAEWKLSLLGYASFHWPQHFQKTASKSIAHTFTMQFLQDGERVESWINLCRRSKQSPRCNNIRLNSPLKIVCKFGLIELVDDCIDLVKPMEDFHDQMRESLDLAAQNGHENVIQILLKKGIRSPEALGLAAAEGFEDIVESLLAANSDINKLGQTSYAPLHHATCGGHKHIVSLLLERGADPNVVTSRLKQSNSEPNSDMDESELSLSEKETIDLSHPIWSETSLHLAALTGQIEIAEILLVKGASVDVENSSGYDVLKYAAAGGFSEMLTLLLKHNADTKKQSKSVGNTALHVAVAHGNYKAAKILLQSISDASQLIHTVNMSGVSPIHVAAREGHLSLVGLMLDAENVESSNRKNQHQLIGPHRRYLSQYPGRVSRWSTIEVSPERKSDPAPLTMSSNHRKSALEWAAKHGHYHVVRYLLGRNNGSKQEDNSFALISAAQNGHTRIVEALLNDNSTKAATDSYQNTALHLAAEGGHLETLSKLLEHSRGAALFRTDAVTKKGMTPLHIAAENGHFEVVKRLCAFKNIIWMKVESSYTAFDLVVNRNNVKEVKKFIQILEEITHDGKEFVRGGLPLHNVCRYRNTEILSLLLDKGWKCDTKDTNGATPLHKAVMKNFLQGVEVLLHDPTCDINALDVDGTTAIHHARSPEMVESLLEAGAKNDLKDVTGRTPLYCAAFYRRLEVARALLDSTPKPDVHTKEEGGWTLLHATYDSAPLTSLILSKDRVDLNSQSNDGRTPLAMSIRWNYRRNAEVLLEKGANPSCAEDFETSPLYMALIREESLSLIKLLVSHDVDLLAKDSCCNKALHIAARKGKHADVEYLFEKLGHIEKTKITETCASVLCECVLAPNFNPETAKLLVDQSQDVNRVVDSRHFTALHAACSKGSILAVKWLLEKEADVSVTGGKYGSALCAAVESEKDAEEKVSLLLETGCDINFVEENKPTALQRAAARSNVKLINLLLSKGANVNLTGGDLDTPLNAAIQGGIDLTTINTMLAHNADIKNAGIRGKLPIHAAAAGDRVDVLQALIHAGADLLAKDIDGRSALMHGVASESIDIINYLLDHQSFDANEADATLQTPLIVAAMLDNRVIVNRLLENGISKPETLNTQDYEGKTALFYAVLLDHFETVKKLLDMGANPCIVDYRNRSPLYWAARAARSESILDIIIEALMKHDNTDDAIKFWNIAIHGAVASNRWVALKKLLSRENVDVEYAGPDGWSPLYTARSYKYSYIEEILRNGSHYPLSATTPLKRPSRWHSNDRSPRLKLESNGTTLSTVGGTRFLSPGRHDKNFGVARSDYPMLPIFRDKVYYFEVKIAKSAEKSCVVVGFCDDKAPLQRMLGWDPGSWGFHSDDGCLHENGKRPWKGFSYSTPYSAGDVIGCGVNFAEDSAFYTRNGKVIGRAFTGICGKLYPAVFLDITQKGWEISAVFPGEDGEPNNFVYQGNYESETLTPAVPEEENDGSDANLGADFDCS</sequence>
<gene>
    <name evidence="1" type="ORF">F4820DRAFT_465691</name>
</gene>
<keyword evidence="2" id="KW-1185">Reference proteome</keyword>
<name>A0ACB9YMM5_9PEZI</name>
<comment type="caution">
    <text evidence="1">The sequence shown here is derived from an EMBL/GenBank/DDBJ whole genome shotgun (WGS) entry which is preliminary data.</text>
</comment>
<proteinExistence type="predicted"/>
<reference evidence="1 2" key="1">
    <citation type="journal article" date="2022" name="New Phytol.">
        <title>Ecological generalism drives hyperdiversity of secondary metabolite gene clusters in xylarialean endophytes.</title>
        <authorList>
            <person name="Franco M.E.E."/>
            <person name="Wisecaver J.H."/>
            <person name="Arnold A.E."/>
            <person name="Ju Y.M."/>
            <person name="Slot J.C."/>
            <person name="Ahrendt S."/>
            <person name="Moore L.P."/>
            <person name="Eastman K.E."/>
            <person name="Scott K."/>
            <person name="Konkel Z."/>
            <person name="Mondo S.J."/>
            <person name="Kuo A."/>
            <person name="Hayes R.D."/>
            <person name="Haridas S."/>
            <person name="Andreopoulos B."/>
            <person name="Riley R."/>
            <person name="LaButti K."/>
            <person name="Pangilinan J."/>
            <person name="Lipzen A."/>
            <person name="Amirebrahimi M."/>
            <person name="Yan J."/>
            <person name="Adam C."/>
            <person name="Keymanesh K."/>
            <person name="Ng V."/>
            <person name="Louie K."/>
            <person name="Northen T."/>
            <person name="Drula E."/>
            <person name="Henrissat B."/>
            <person name="Hsieh H.M."/>
            <person name="Youens-Clark K."/>
            <person name="Lutzoni F."/>
            <person name="Miadlikowska J."/>
            <person name="Eastwood D.C."/>
            <person name="Hamelin R.C."/>
            <person name="Grigoriev I.V."/>
            <person name="U'Ren J.M."/>
        </authorList>
    </citation>
    <scope>NUCLEOTIDE SEQUENCE [LARGE SCALE GENOMIC DNA]</scope>
    <source>
        <strain evidence="1 2">CBS 119005</strain>
    </source>
</reference>
<dbReference type="EMBL" id="MU393587">
    <property type="protein sequence ID" value="KAI4860403.1"/>
    <property type="molecule type" value="Genomic_DNA"/>
</dbReference>
<dbReference type="Proteomes" id="UP001497700">
    <property type="component" value="Unassembled WGS sequence"/>
</dbReference>
<evidence type="ECO:0000313" key="2">
    <source>
        <dbReference type="Proteomes" id="UP001497700"/>
    </source>
</evidence>
<evidence type="ECO:0000313" key="1">
    <source>
        <dbReference type="EMBL" id="KAI4860403.1"/>
    </source>
</evidence>
<protein>
    <submittedName>
        <fullName evidence="1">Ankyrin repeat-containing domain protein</fullName>
    </submittedName>
</protein>